<dbReference type="GO" id="GO:0003755">
    <property type="term" value="F:peptidyl-prolyl cis-trans isomerase activity"/>
    <property type="evidence" value="ECO:0007669"/>
    <property type="project" value="UniProtKB-KW"/>
</dbReference>
<evidence type="ECO:0000256" key="1">
    <source>
        <dbReference type="ARBA" id="ARBA00000971"/>
    </source>
</evidence>
<comment type="similarity">
    <text evidence="3">Belongs to the FKBP-type PPIase family. Tig subfamily.</text>
</comment>
<dbReference type="SUPFAM" id="SSF109998">
    <property type="entry name" value="Triger factor/SurA peptide-binding domain-like"/>
    <property type="match status" value="1"/>
</dbReference>
<feature type="compositionally biased region" description="Polar residues" evidence="11">
    <location>
        <begin position="1"/>
        <end position="16"/>
    </location>
</feature>
<keyword evidence="8" id="KW-0413">Isomerase</keyword>
<evidence type="ECO:0000256" key="7">
    <source>
        <dbReference type="ARBA" id="ARBA00023186"/>
    </source>
</evidence>
<evidence type="ECO:0000256" key="3">
    <source>
        <dbReference type="ARBA" id="ARBA00005464"/>
    </source>
</evidence>
<dbReference type="Pfam" id="PF05698">
    <property type="entry name" value="Trigger_C"/>
    <property type="match status" value="1"/>
</dbReference>
<dbReference type="GO" id="GO:0051083">
    <property type="term" value="P:'de novo' cotranslational protein folding"/>
    <property type="evidence" value="ECO:0007669"/>
    <property type="project" value="TreeGrafter"/>
</dbReference>
<comment type="catalytic activity">
    <reaction evidence="1">
        <text>[protein]-peptidylproline (omega=180) = [protein]-peptidylproline (omega=0)</text>
        <dbReference type="Rhea" id="RHEA:16237"/>
        <dbReference type="Rhea" id="RHEA-COMP:10747"/>
        <dbReference type="Rhea" id="RHEA-COMP:10748"/>
        <dbReference type="ChEBI" id="CHEBI:83833"/>
        <dbReference type="ChEBI" id="CHEBI:83834"/>
        <dbReference type="EC" id="5.2.1.8"/>
    </reaction>
</comment>
<dbReference type="InterPro" id="IPR008880">
    <property type="entry name" value="Trigger_fac_C"/>
</dbReference>
<dbReference type="GO" id="GO:0043022">
    <property type="term" value="F:ribosome binding"/>
    <property type="evidence" value="ECO:0007669"/>
    <property type="project" value="TreeGrafter"/>
</dbReference>
<dbReference type="InterPro" id="IPR027304">
    <property type="entry name" value="Trigger_fact/SurA_dom_sf"/>
</dbReference>
<evidence type="ECO:0000313" key="14">
    <source>
        <dbReference type="EMBL" id="OGY21415.1"/>
    </source>
</evidence>
<name>A0A1G1W156_9BACT</name>
<dbReference type="InterPro" id="IPR005215">
    <property type="entry name" value="Trig_fac"/>
</dbReference>
<evidence type="ECO:0000256" key="6">
    <source>
        <dbReference type="ARBA" id="ARBA00023110"/>
    </source>
</evidence>
<dbReference type="STRING" id="1797593.A3A65_00075"/>
<sequence>MTDKGTTMAQPKSSTSDLKKTPDGAVQFTVHIPLTDVKPEYQKILEETVRETELKGFRKGKAPSNLVEEHIGKQKLYTSVLQHLLPGVYAKAVKELNLLPISNPRVEPVSVEEDKDWTLTVTVAEKPRIVLGNYKKAVSDALASSKIWIPGKGEPATISDKNKQEKGTSKSTDEKLAKVFAALLESIQFQLPAFLLEEEVNRELSRLIEQIEKLNLTIDQYLSSLNKTSAQLRSEYSQQSERTLKLELILNEIAQDLKIQVSDQEIDSLIQSVGDEKLRESLKTPSERSGIRSTLRKRKVLDTLLHI</sequence>
<evidence type="ECO:0000256" key="5">
    <source>
        <dbReference type="ARBA" id="ARBA00016902"/>
    </source>
</evidence>
<feature type="domain" description="Trigger factor C-terminal" evidence="13">
    <location>
        <begin position="161"/>
        <end position="305"/>
    </location>
</feature>
<evidence type="ECO:0000256" key="2">
    <source>
        <dbReference type="ARBA" id="ARBA00004496"/>
    </source>
</evidence>
<dbReference type="InterPro" id="IPR037041">
    <property type="entry name" value="Trigger_fac_C_sf"/>
</dbReference>
<dbReference type="Pfam" id="PF05697">
    <property type="entry name" value="Trigger_N"/>
    <property type="match status" value="1"/>
</dbReference>
<evidence type="ECO:0000256" key="8">
    <source>
        <dbReference type="ARBA" id="ARBA00023235"/>
    </source>
</evidence>
<keyword evidence="7" id="KW-0143">Chaperone</keyword>
<keyword evidence="6" id="KW-0697">Rotamase</keyword>
<dbReference type="InterPro" id="IPR008881">
    <property type="entry name" value="Trigger_fac_ribosome-bd_bac"/>
</dbReference>
<dbReference type="Gene3D" id="3.30.70.1050">
    <property type="entry name" value="Trigger factor ribosome-binding domain"/>
    <property type="match status" value="1"/>
</dbReference>
<dbReference type="GO" id="GO:0005737">
    <property type="term" value="C:cytoplasm"/>
    <property type="evidence" value="ECO:0007669"/>
    <property type="project" value="UniProtKB-SubCell"/>
</dbReference>
<comment type="subcellular location">
    <subcellularLocation>
        <location evidence="2">Cytoplasm</location>
    </subcellularLocation>
</comment>
<dbReference type="Proteomes" id="UP000176723">
    <property type="component" value="Unassembled WGS sequence"/>
</dbReference>
<dbReference type="InterPro" id="IPR036611">
    <property type="entry name" value="Trigger_fac_ribosome-bd_sf"/>
</dbReference>
<evidence type="ECO:0000256" key="9">
    <source>
        <dbReference type="ARBA" id="ARBA00029986"/>
    </source>
</evidence>
<dbReference type="Gene3D" id="1.10.3120.10">
    <property type="entry name" value="Trigger factor, C-terminal domain"/>
    <property type="match status" value="1"/>
</dbReference>
<evidence type="ECO:0000259" key="12">
    <source>
        <dbReference type="Pfam" id="PF05697"/>
    </source>
</evidence>
<dbReference type="EMBL" id="MHCL01000011">
    <property type="protein sequence ID" value="OGY21415.1"/>
    <property type="molecule type" value="Genomic_DNA"/>
</dbReference>
<dbReference type="GO" id="GO:0044183">
    <property type="term" value="F:protein folding chaperone"/>
    <property type="evidence" value="ECO:0007669"/>
    <property type="project" value="TreeGrafter"/>
</dbReference>
<dbReference type="PANTHER" id="PTHR30560:SF3">
    <property type="entry name" value="TRIGGER FACTOR-LIKE PROTEIN TIG, CHLOROPLASTIC"/>
    <property type="match status" value="1"/>
</dbReference>
<evidence type="ECO:0000256" key="10">
    <source>
        <dbReference type="SAM" id="Coils"/>
    </source>
</evidence>
<dbReference type="AlphaFoldDB" id="A0A1G1W156"/>
<dbReference type="GO" id="GO:0043335">
    <property type="term" value="P:protein unfolding"/>
    <property type="evidence" value="ECO:0007669"/>
    <property type="project" value="TreeGrafter"/>
</dbReference>
<feature type="region of interest" description="Disordered" evidence="11">
    <location>
        <begin position="1"/>
        <end position="22"/>
    </location>
</feature>
<feature type="coiled-coil region" evidence="10">
    <location>
        <begin position="197"/>
        <end position="224"/>
    </location>
</feature>
<evidence type="ECO:0000313" key="15">
    <source>
        <dbReference type="Proteomes" id="UP000176723"/>
    </source>
</evidence>
<evidence type="ECO:0000259" key="13">
    <source>
        <dbReference type="Pfam" id="PF05698"/>
    </source>
</evidence>
<dbReference type="GO" id="GO:0015031">
    <property type="term" value="P:protein transport"/>
    <property type="evidence" value="ECO:0007669"/>
    <property type="project" value="InterPro"/>
</dbReference>
<dbReference type="SUPFAM" id="SSF102735">
    <property type="entry name" value="Trigger factor ribosome-binding domain"/>
    <property type="match status" value="1"/>
</dbReference>
<dbReference type="PANTHER" id="PTHR30560">
    <property type="entry name" value="TRIGGER FACTOR CHAPERONE AND PEPTIDYL-PROLYL CIS/TRANS ISOMERASE"/>
    <property type="match status" value="1"/>
</dbReference>
<reference evidence="14 15" key="1">
    <citation type="journal article" date="2016" name="Nat. Commun.">
        <title>Thousands of microbial genomes shed light on interconnected biogeochemical processes in an aquifer system.</title>
        <authorList>
            <person name="Anantharaman K."/>
            <person name="Brown C.T."/>
            <person name="Hug L.A."/>
            <person name="Sharon I."/>
            <person name="Castelle C.J."/>
            <person name="Probst A.J."/>
            <person name="Thomas B.C."/>
            <person name="Singh A."/>
            <person name="Wilkins M.J."/>
            <person name="Karaoz U."/>
            <person name="Brodie E.L."/>
            <person name="Williams K.H."/>
            <person name="Hubbard S.S."/>
            <person name="Banfield J.F."/>
        </authorList>
    </citation>
    <scope>NUCLEOTIDE SEQUENCE [LARGE SCALE GENOMIC DNA]</scope>
</reference>
<accession>A0A1G1W156</accession>
<proteinExistence type="inferred from homology"/>
<keyword evidence="10" id="KW-0175">Coiled coil</keyword>
<comment type="caution">
    <text evidence="14">The sequence shown here is derived from an EMBL/GenBank/DDBJ whole genome shotgun (WGS) entry which is preliminary data.</text>
</comment>
<evidence type="ECO:0000256" key="4">
    <source>
        <dbReference type="ARBA" id="ARBA00013194"/>
    </source>
</evidence>
<evidence type="ECO:0000256" key="11">
    <source>
        <dbReference type="SAM" id="MobiDB-lite"/>
    </source>
</evidence>
<organism evidence="14 15">
    <name type="scientific">Candidatus Chisholmbacteria bacterium RIFCSPLOWO2_01_FULL_49_14</name>
    <dbReference type="NCBI Taxonomy" id="1797593"/>
    <lineage>
        <taxon>Bacteria</taxon>
        <taxon>Candidatus Chisholmiibacteriota</taxon>
    </lineage>
</organism>
<feature type="domain" description="Trigger factor ribosome-binding bacterial" evidence="12">
    <location>
        <begin position="19"/>
        <end position="136"/>
    </location>
</feature>
<protein>
    <recommendedName>
        <fullName evidence="5">Trigger factor</fullName>
        <ecNumber evidence="4">5.2.1.8</ecNumber>
    </recommendedName>
    <alternativeName>
        <fullName evidence="9">PPIase</fullName>
    </alternativeName>
</protein>
<gene>
    <name evidence="14" type="ORF">A3A65_00075</name>
</gene>
<dbReference type="EC" id="5.2.1.8" evidence="4"/>